<dbReference type="CDD" id="cd00009">
    <property type="entry name" value="AAA"/>
    <property type="match status" value="1"/>
</dbReference>
<gene>
    <name evidence="6" type="ORF">L7E55_13810</name>
</gene>
<evidence type="ECO:0000259" key="5">
    <source>
        <dbReference type="PROSITE" id="PS50045"/>
    </source>
</evidence>
<evidence type="ECO:0000256" key="3">
    <source>
        <dbReference type="ARBA" id="ARBA00023015"/>
    </source>
</evidence>
<evidence type="ECO:0000313" key="7">
    <source>
        <dbReference type="Proteomes" id="UP001154312"/>
    </source>
</evidence>
<keyword evidence="4" id="KW-0804">Transcription</keyword>
<dbReference type="AlphaFoldDB" id="A0A9X4JWI9"/>
<dbReference type="Pfam" id="PF25601">
    <property type="entry name" value="AAA_lid_14"/>
    <property type="match status" value="1"/>
</dbReference>
<accession>A0A9X4JWI9</accession>
<dbReference type="GO" id="GO:0043565">
    <property type="term" value="F:sequence-specific DNA binding"/>
    <property type="evidence" value="ECO:0007669"/>
    <property type="project" value="InterPro"/>
</dbReference>
<keyword evidence="7" id="KW-1185">Reference proteome</keyword>
<feature type="domain" description="Sigma-54 factor interaction" evidence="5">
    <location>
        <begin position="1"/>
        <end position="224"/>
    </location>
</feature>
<dbReference type="SMART" id="SM00382">
    <property type="entry name" value="AAA"/>
    <property type="match status" value="1"/>
</dbReference>
<dbReference type="InterPro" id="IPR003593">
    <property type="entry name" value="AAA+_ATPase"/>
</dbReference>
<dbReference type="PANTHER" id="PTHR32071">
    <property type="entry name" value="TRANSCRIPTIONAL REGULATORY PROTEIN"/>
    <property type="match status" value="1"/>
</dbReference>
<reference evidence="6" key="1">
    <citation type="submission" date="2022-02" db="EMBL/GenBank/DDBJ databases">
        <authorList>
            <person name="Leng L."/>
        </authorList>
    </citation>
    <scope>NUCLEOTIDE SEQUENCE</scope>
    <source>
        <strain evidence="6">JI</strain>
    </source>
</reference>
<evidence type="ECO:0000313" key="6">
    <source>
        <dbReference type="EMBL" id="MDF9409417.1"/>
    </source>
</evidence>
<evidence type="ECO:0000256" key="4">
    <source>
        <dbReference type="ARBA" id="ARBA00023163"/>
    </source>
</evidence>
<dbReference type="Proteomes" id="UP001154312">
    <property type="component" value="Unassembled WGS sequence"/>
</dbReference>
<dbReference type="Gene3D" id="1.10.10.60">
    <property type="entry name" value="Homeodomain-like"/>
    <property type="match status" value="1"/>
</dbReference>
<evidence type="ECO:0000256" key="1">
    <source>
        <dbReference type="ARBA" id="ARBA00022741"/>
    </source>
</evidence>
<dbReference type="Pfam" id="PF00158">
    <property type="entry name" value="Sigma54_activat"/>
    <property type="match status" value="1"/>
</dbReference>
<sequence length="294" mass="32769">MEKLKRLALMAAQTASTILITGGCGTGKELFAQAIHNASSRWYQPFININCAAIPAELAESELFGYEGGAFTGASKHGKPGKFELADRSTIFLDEIGDMPLPLQSKLLRIIQEKEVMRVGGLHPKKIDVRIIAATNQDLQKLYYEGKFRQDLYYRLKVISLNIPPLSTHSEDIPILVNYFIDIYSKANNKQIKGISKEAMNYLLSYDWPGNIRELGNVIERAILFCKEKIIRLEDLGVSNNNSNIESGADIFSLSGIERDTILKALQATNGNKSQTAKILGISRSTLYKKLELL</sequence>
<dbReference type="RefSeq" id="WP_420852051.1">
    <property type="nucleotide sequence ID" value="NZ_JAKOAV010000030.1"/>
</dbReference>
<dbReference type="InterPro" id="IPR009057">
    <property type="entry name" value="Homeodomain-like_sf"/>
</dbReference>
<dbReference type="PROSITE" id="PS00688">
    <property type="entry name" value="SIGMA54_INTERACT_3"/>
    <property type="match status" value="1"/>
</dbReference>
<protein>
    <submittedName>
        <fullName evidence="6">Sigma 54-interacting transcriptional regulator</fullName>
    </submittedName>
</protein>
<dbReference type="SUPFAM" id="SSF46689">
    <property type="entry name" value="Homeodomain-like"/>
    <property type="match status" value="1"/>
</dbReference>
<organism evidence="6 7">
    <name type="scientific">Pelotomaculum isophthalicicum JI</name>
    <dbReference type="NCBI Taxonomy" id="947010"/>
    <lineage>
        <taxon>Bacteria</taxon>
        <taxon>Bacillati</taxon>
        <taxon>Bacillota</taxon>
        <taxon>Clostridia</taxon>
        <taxon>Eubacteriales</taxon>
        <taxon>Desulfotomaculaceae</taxon>
        <taxon>Pelotomaculum</taxon>
    </lineage>
</organism>
<keyword evidence="1" id="KW-0547">Nucleotide-binding</keyword>
<dbReference type="InterPro" id="IPR058031">
    <property type="entry name" value="AAA_lid_NorR"/>
</dbReference>
<keyword evidence="3" id="KW-0805">Transcription regulation</keyword>
<keyword evidence="2" id="KW-0067">ATP-binding</keyword>
<dbReference type="Gene3D" id="1.10.8.60">
    <property type="match status" value="1"/>
</dbReference>
<dbReference type="InterPro" id="IPR025944">
    <property type="entry name" value="Sigma_54_int_dom_CS"/>
</dbReference>
<evidence type="ECO:0000256" key="2">
    <source>
        <dbReference type="ARBA" id="ARBA00022840"/>
    </source>
</evidence>
<dbReference type="FunFam" id="3.40.50.300:FF:000006">
    <property type="entry name" value="DNA-binding transcriptional regulator NtrC"/>
    <property type="match status" value="1"/>
</dbReference>
<dbReference type="PROSITE" id="PS50045">
    <property type="entry name" value="SIGMA54_INTERACT_4"/>
    <property type="match status" value="1"/>
</dbReference>
<dbReference type="PANTHER" id="PTHR32071:SF57">
    <property type="entry name" value="C4-DICARBOXYLATE TRANSPORT TRANSCRIPTIONAL REGULATORY PROTEIN DCTD"/>
    <property type="match status" value="1"/>
</dbReference>
<dbReference type="GO" id="GO:0005524">
    <property type="term" value="F:ATP binding"/>
    <property type="evidence" value="ECO:0007669"/>
    <property type="project" value="UniProtKB-KW"/>
</dbReference>
<name>A0A9X4JWI9_9FIRM</name>
<dbReference type="SUPFAM" id="SSF52540">
    <property type="entry name" value="P-loop containing nucleoside triphosphate hydrolases"/>
    <property type="match status" value="1"/>
</dbReference>
<comment type="caution">
    <text evidence="6">The sequence shown here is derived from an EMBL/GenBank/DDBJ whole genome shotgun (WGS) entry which is preliminary data.</text>
</comment>
<dbReference type="InterPro" id="IPR027417">
    <property type="entry name" value="P-loop_NTPase"/>
</dbReference>
<proteinExistence type="predicted"/>
<dbReference type="InterPro" id="IPR002078">
    <property type="entry name" value="Sigma_54_int"/>
</dbReference>
<dbReference type="GO" id="GO:0006355">
    <property type="term" value="P:regulation of DNA-templated transcription"/>
    <property type="evidence" value="ECO:0007669"/>
    <property type="project" value="InterPro"/>
</dbReference>
<dbReference type="PROSITE" id="PS51257">
    <property type="entry name" value="PROKAR_LIPOPROTEIN"/>
    <property type="match status" value="1"/>
</dbReference>
<dbReference type="Gene3D" id="3.40.50.300">
    <property type="entry name" value="P-loop containing nucleotide triphosphate hydrolases"/>
    <property type="match status" value="1"/>
</dbReference>
<dbReference type="Pfam" id="PF02954">
    <property type="entry name" value="HTH_8"/>
    <property type="match status" value="1"/>
</dbReference>
<dbReference type="EMBL" id="JAKOAV010000030">
    <property type="protein sequence ID" value="MDF9409417.1"/>
    <property type="molecule type" value="Genomic_DNA"/>
</dbReference>
<dbReference type="PRINTS" id="PR01590">
    <property type="entry name" value="HTHFIS"/>
</dbReference>
<dbReference type="InterPro" id="IPR002197">
    <property type="entry name" value="HTH_Fis"/>
</dbReference>